<reference evidence="1" key="2">
    <citation type="submission" date="2021-04" db="EMBL/GenBank/DDBJ databases">
        <authorList>
            <person name="Gilroy R."/>
        </authorList>
    </citation>
    <scope>NUCLEOTIDE SEQUENCE</scope>
    <source>
        <strain evidence="1">CHK191-13928</strain>
    </source>
</reference>
<organism evidence="1 2">
    <name type="scientific">Candidatus Anaerostipes excrementavium</name>
    <dbReference type="NCBI Taxonomy" id="2838463"/>
    <lineage>
        <taxon>Bacteria</taxon>
        <taxon>Bacillati</taxon>
        <taxon>Bacillota</taxon>
        <taxon>Clostridia</taxon>
        <taxon>Lachnospirales</taxon>
        <taxon>Lachnospiraceae</taxon>
        <taxon>Anaerostipes</taxon>
    </lineage>
</organism>
<evidence type="ECO:0000313" key="1">
    <source>
        <dbReference type="EMBL" id="HIX68251.1"/>
    </source>
</evidence>
<evidence type="ECO:0000313" key="2">
    <source>
        <dbReference type="Proteomes" id="UP000886721"/>
    </source>
</evidence>
<proteinExistence type="predicted"/>
<name>A0A9D1WWR7_9FIRM</name>
<reference evidence="1" key="1">
    <citation type="journal article" date="2021" name="PeerJ">
        <title>Extensive microbial diversity within the chicken gut microbiome revealed by metagenomics and culture.</title>
        <authorList>
            <person name="Gilroy R."/>
            <person name="Ravi A."/>
            <person name="Getino M."/>
            <person name="Pursley I."/>
            <person name="Horton D.L."/>
            <person name="Alikhan N.F."/>
            <person name="Baker D."/>
            <person name="Gharbi K."/>
            <person name="Hall N."/>
            <person name="Watson M."/>
            <person name="Adriaenssens E.M."/>
            <person name="Foster-Nyarko E."/>
            <person name="Jarju S."/>
            <person name="Secka A."/>
            <person name="Antonio M."/>
            <person name="Oren A."/>
            <person name="Chaudhuri R.R."/>
            <person name="La Ragione R."/>
            <person name="Hildebrand F."/>
            <person name="Pallen M.J."/>
        </authorList>
    </citation>
    <scope>NUCLEOTIDE SEQUENCE</scope>
    <source>
        <strain evidence="1">CHK191-13928</strain>
    </source>
</reference>
<dbReference type="InterPro" id="IPR043743">
    <property type="entry name" value="DUF5688"/>
</dbReference>
<dbReference type="AlphaFoldDB" id="A0A9D1WWR7"/>
<dbReference type="Proteomes" id="UP000886721">
    <property type="component" value="Unassembled WGS sequence"/>
</dbReference>
<dbReference type="EMBL" id="DXEM01000031">
    <property type="protein sequence ID" value="HIX68251.1"/>
    <property type="molecule type" value="Genomic_DNA"/>
</dbReference>
<sequence>MGKENVMLNEKEFYGYVQEHILEYVREPAGKVVKVQRICKNNQVFMAGMSIGDGKESLQPVLYLEPYYQQYKDGNRFSEILARISADYEECSLGFALEEERIKDYDFIRDKLFFRLVHFDKNREILEFCPYDRIEDLAVTYRWIAYRNEDGMASAMIRRKDLEMWGISEEQIKQDARANTEKMFPSSIKKIENVIPIEIETGNLPIFVLSNGDYMNGASAMVYDKVLYDFASTMGENLYILPSSIHEVILLLERDAGDIRELSYMVKETNRTVVDPEEVLSDHVYYYDRREDKIRIADDAGWTDKM</sequence>
<protein>
    <submittedName>
        <fullName evidence="1">Uncharacterized protein</fullName>
    </submittedName>
</protein>
<comment type="caution">
    <text evidence="1">The sequence shown here is derived from an EMBL/GenBank/DDBJ whole genome shotgun (WGS) entry which is preliminary data.</text>
</comment>
<gene>
    <name evidence="1" type="ORF">H9735_09085</name>
</gene>
<dbReference type="Pfam" id="PF18941">
    <property type="entry name" value="DUF5688"/>
    <property type="match status" value="1"/>
</dbReference>
<accession>A0A9D1WWR7</accession>